<accession>A0A8J7BXG9</accession>
<dbReference type="RefSeq" id="WP_190828000.1">
    <property type="nucleotide sequence ID" value="NZ_CAWPPI010000046.1"/>
</dbReference>
<evidence type="ECO:0000313" key="3">
    <source>
        <dbReference type="Proteomes" id="UP000629098"/>
    </source>
</evidence>
<evidence type="ECO:0000256" key="1">
    <source>
        <dbReference type="SAM" id="Phobius"/>
    </source>
</evidence>
<keyword evidence="1" id="KW-0472">Membrane</keyword>
<dbReference type="AlphaFoldDB" id="A0A8J7BXG9"/>
<organism evidence="2 3">
    <name type="scientific">Iningainema tapete BLCC-T55</name>
    <dbReference type="NCBI Taxonomy" id="2748662"/>
    <lineage>
        <taxon>Bacteria</taxon>
        <taxon>Bacillati</taxon>
        <taxon>Cyanobacteriota</taxon>
        <taxon>Cyanophyceae</taxon>
        <taxon>Nostocales</taxon>
        <taxon>Scytonemataceae</taxon>
        <taxon>Iningainema tapete</taxon>
    </lineage>
</organism>
<protein>
    <submittedName>
        <fullName evidence="2">Uncharacterized protein</fullName>
    </submittedName>
</protein>
<reference evidence="2" key="1">
    <citation type="submission" date="2020-09" db="EMBL/GenBank/DDBJ databases">
        <title>Iningainema tapete sp. nov. (Scytonemataceae, Cyanobacteria) from greenhouses in central Florida (USA) produces two types of nodularin with biosynthetic potential for microcystin-LR and anabaenopeptins.</title>
        <authorList>
            <person name="Berthold D.E."/>
            <person name="Lefler F.W."/>
            <person name="Huang I.-S."/>
            <person name="Abdulla H."/>
            <person name="Zimba P.V."/>
            <person name="Laughinghouse H.D. IV."/>
        </authorList>
    </citation>
    <scope>NUCLEOTIDE SEQUENCE</scope>
    <source>
        <strain evidence="2">BLCCT55</strain>
    </source>
</reference>
<dbReference type="EMBL" id="JACXAE010000046">
    <property type="protein sequence ID" value="MBD2772893.1"/>
    <property type="molecule type" value="Genomic_DNA"/>
</dbReference>
<keyword evidence="1" id="KW-1133">Transmembrane helix</keyword>
<keyword evidence="1" id="KW-0812">Transmembrane</keyword>
<dbReference type="Proteomes" id="UP000629098">
    <property type="component" value="Unassembled WGS sequence"/>
</dbReference>
<keyword evidence="3" id="KW-1185">Reference proteome</keyword>
<gene>
    <name evidence="2" type="ORF">ICL16_12615</name>
</gene>
<feature type="transmembrane region" description="Helical" evidence="1">
    <location>
        <begin position="20"/>
        <end position="42"/>
    </location>
</feature>
<evidence type="ECO:0000313" key="2">
    <source>
        <dbReference type="EMBL" id="MBD2772893.1"/>
    </source>
</evidence>
<sequence length="235" mass="26170">MNTIKPSTLATSTLKSSQVVTLTLMTILVCGIGLTSNTAAAFHPQRISQSSQVQKNPDRIPKIIVRSILRDAAKRSGVPIRNLQITSVKSKTFSNPCIFRFGEICTREYNPIQGWEVIAKVKEDSWTYHVDKSGSQIVLDPKVSVSQTTSLPEEIRDSILRDAQQRSGEAIANLQITQVTPKTFGNPCEFNFGEICTKEYNPIEGWEVFVQVRSSSWTYHVNKSGEQIVLDPKIG</sequence>
<name>A0A8J7BXG9_9CYAN</name>
<proteinExistence type="predicted"/>
<comment type="caution">
    <text evidence="2">The sequence shown here is derived from an EMBL/GenBank/DDBJ whole genome shotgun (WGS) entry which is preliminary data.</text>
</comment>